<dbReference type="AlphaFoldDB" id="A0A8I6R806"/>
<accession>A0A8I6R806</accession>
<proteinExistence type="predicted"/>
<dbReference type="Gene3D" id="3.30.710.10">
    <property type="entry name" value="Potassium Channel Kv1.1, Chain A"/>
    <property type="match status" value="1"/>
</dbReference>
<dbReference type="GO" id="GO:0005829">
    <property type="term" value="C:cytosol"/>
    <property type="evidence" value="ECO:0007669"/>
    <property type="project" value="TreeGrafter"/>
</dbReference>
<dbReference type="InterPro" id="IPR000210">
    <property type="entry name" value="BTB/POZ_dom"/>
</dbReference>
<dbReference type="PANTHER" id="PTHR45774:SF3">
    <property type="entry name" value="BTB (POZ) DOMAIN-CONTAINING 2B-RELATED"/>
    <property type="match status" value="1"/>
</dbReference>
<dbReference type="Gene3D" id="1.25.40.420">
    <property type="match status" value="1"/>
</dbReference>
<dbReference type="EnsemblMetazoa" id="XM_014383873.2">
    <property type="protein sequence ID" value="XP_014239359.1"/>
    <property type="gene ID" value="LOC106660866"/>
</dbReference>
<dbReference type="PROSITE" id="PS50097">
    <property type="entry name" value="BTB"/>
    <property type="match status" value="1"/>
</dbReference>
<dbReference type="SUPFAM" id="SSF54695">
    <property type="entry name" value="POZ domain"/>
    <property type="match status" value="1"/>
</dbReference>
<dbReference type="OrthoDB" id="45365at2759"/>
<dbReference type="InterPro" id="IPR011705">
    <property type="entry name" value="BACK"/>
</dbReference>
<evidence type="ECO:0000313" key="2">
    <source>
        <dbReference type="EnsemblMetazoa" id="XP_014239359.1"/>
    </source>
</evidence>
<dbReference type="Pfam" id="PF00651">
    <property type="entry name" value="BTB"/>
    <property type="match status" value="1"/>
</dbReference>
<dbReference type="CDD" id="cd18186">
    <property type="entry name" value="BTB_POZ_ZBTB_KLHL-like"/>
    <property type="match status" value="1"/>
</dbReference>
<dbReference type="RefSeq" id="XP_014239359.1">
    <property type="nucleotide sequence ID" value="XM_014383873.2"/>
</dbReference>
<protein>
    <recommendedName>
        <fullName evidence="1">BTB domain-containing protein</fullName>
    </recommendedName>
</protein>
<dbReference type="Gene3D" id="2.60.120.820">
    <property type="entry name" value="PHR domain"/>
    <property type="match status" value="1"/>
</dbReference>
<dbReference type="InterPro" id="IPR011333">
    <property type="entry name" value="SKP1/BTB/POZ_sf"/>
</dbReference>
<reference evidence="2" key="1">
    <citation type="submission" date="2022-01" db="UniProtKB">
        <authorList>
            <consortium name="EnsemblMetazoa"/>
        </authorList>
    </citation>
    <scope>IDENTIFICATION</scope>
</reference>
<dbReference type="PANTHER" id="PTHR45774">
    <property type="entry name" value="BTB/POZ DOMAIN-CONTAINING"/>
    <property type="match status" value="1"/>
</dbReference>
<feature type="domain" description="BTB" evidence="1">
    <location>
        <begin position="25"/>
        <end position="94"/>
    </location>
</feature>
<keyword evidence="3" id="KW-1185">Reference proteome</keyword>
<dbReference type="SMART" id="SM00225">
    <property type="entry name" value="BTB"/>
    <property type="match status" value="1"/>
</dbReference>
<evidence type="ECO:0000259" key="1">
    <source>
        <dbReference type="PROSITE" id="PS50097"/>
    </source>
</evidence>
<name>A0A8I6R806_CIMLE</name>
<dbReference type="KEGG" id="clec:106660866"/>
<evidence type="ECO:0000313" key="3">
    <source>
        <dbReference type="Proteomes" id="UP000494040"/>
    </source>
</evidence>
<dbReference type="OMA" id="INISTCC"/>
<sequence length="424" mass="49029">MSEWRSELKTWEDKINYVFKNKLFTDVSLIASKNGSTEVFPAHQFVLVLASDYFESNLKKKGKTGFEINLNGTDPQACKLLLNYIYCNEVTLSSLKDCINMYEIADKFSLTDLKEICLDYIEDNINISTCCTIKKFAEDNDMEYLNILCTNKIQTQTKEILSKPNLPTLNTEAILMILDQSMLNIIEYDLFKAVMAWLELKGETKGELDEELTNTIVKKFCFLNMSAQQFAEGPGKSRLLTQKQFAAVFSNITGEKNSKPYPTGFCTKIRDSYQELSFETSRFKYRTEPIKVASIFFTVDKTIYIKNVRLLSHIGNNNEKYKERATVRIMQCAGEQFWDWKNVAEYTNNLEVQFSDSFYINFDEKAMIEQNTRHSITLEFNESNLCRTVDLHKIKVTANEVEFSFSKYNNQPSSLPISSICFDQ</sequence>
<dbReference type="GO" id="GO:0022008">
    <property type="term" value="P:neurogenesis"/>
    <property type="evidence" value="ECO:0007669"/>
    <property type="project" value="TreeGrafter"/>
</dbReference>
<dbReference type="GeneID" id="106660866"/>
<dbReference type="CDD" id="cd14733">
    <property type="entry name" value="BACK"/>
    <property type="match status" value="1"/>
</dbReference>
<dbReference type="Proteomes" id="UP000494040">
    <property type="component" value="Unassembled WGS sequence"/>
</dbReference>
<dbReference type="InterPro" id="IPR038648">
    <property type="entry name" value="PHR_sf"/>
</dbReference>
<organism evidence="2 3">
    <name type="scientific">Cimex lectularius</name>
    <name type="common">Bed bug</name>
    <name type="synonym">Acanthia lectularia</name>
    <dbReference type="NCBI Taxonomy" id="79782"/>
    <lineage>
        <taxon>Eukaryota</taxon>
        <taxon>Metazoa</taxon>
        <taxon>Ecdysozoa</taxon>
        <taxon>Arthropoda</taxon>
        <taxon>Hexapoda</taxon>
        <taxon>Insecta</taxon>
        <taxon>Pterygota</taxon>
        <taxon>Neoptera</taxon>
        <taxon>Paraneoptera</taxon>
        <taxon>Hemiptera</taxon>
        <taxon>Heteroptera</taxon>
        <taxon>Panheteroptera</taxon>
        <taxon>Cimicomorpha</taxon>
        <taxon>Cimicidae</taxon>
        <taxon>Cimex</taxon>
    </lineage>
</organism>
<dbReference type="Pfam" id="PF07707">
    <property type="entry name" value="BACK"/>
    <property type="match status" value="1"/>
</dbReference>